<protein>
    <submittedName>
        <fullName evidence="9">CMP-sialic acid transporter 1-like</fullName>
    </submittedName>
</protein>
<organism evidence="8 9">
    <name type="scientific">Saccoglossus kowalevskii</name>
    <name type="common">Acorn worm</name>
    <dbReference type="NCBI Taxonomy" id="10224"/>
    <lineage>
        <taxon>Eukaryota</taxon>
        <taxon>Metazoa</taxon>
        <taxon>Hemichordata</taxon>
        <taxon>Enteropneusta</taxon>
        <taxon>Harrimaniidae</taxon>
        <taxon>Saccoglossus</taxon>
    </lineage>
</organism>
<evidence type="ECO:0000256" key="3">
    <source>
        <dbReference type="ARBA" id="ARBA00022692"/>
    </source>
</evidence>
<dbReference type="Proteomes" id="UP000694865">
    <property type="component" value="Unplaced"/>
</dbReference>
<reference evidence="9" key="1">
    <citation type="submission" date="2025-08" db="UniProtKB">
        <authorList>
            <consortium name="RefSeq"/>
        </authorList>
    </citation>
    <scope>IDENTIFICATION</scope>
    <source>
        <tissue evidence="9">Testes</tissue>
    </source>
</reference>
<evidence type="ECO:0000313" key="8">
    <source>
        <dbReference type="Proteomes" id="UP000694865"/>
    </source>
</evidence>
<evidence type="ECO:0000256" key="6">
    <source>
        <dbReference type="SAM" id="MobiDB-lite"/>
    </source>
</evidence>
<dbReference type="Pfam" id="PF04142">
    <property type="entry name" value="Nuc_sug_transp"/>
    <property type="match status" value="1"/>
</dbReference>
<dbReference type="InterPro" id="IPR007271">
    <property type="entry name" value="Nuc_sug_transpt"/>
</dbReference>
<dbReference type="Gene3D" id="1.20.1730.10">
    <property type="entry name" value="Sodium/glucose cotransporter"/>
    <property type="match status" value="1"/>
</dbReference>
<evidence type="ECO:0000256" key="1">
    <source>
        <dbReference type="ARBA" id="ARBA00004141"/>
    </source>
</evidence>
<feature type="region of interest" description="Disordered" evidence="6">
    <location>
        <begin position="156"/>
        <end position="189"/>
    </location>
</feature>
<feature type="transmembrane region" description="Helical" evidence="7">
    <location>
        <begin position="6"/>
        <end position="34"/>
    </location>
</feature>
<dbReference type="InterPro" id="IPR038377">
    <property type="entry name" value="Na/Glc_symporter_sf"/>
</dbReference>
<keyword evidence="2" id="KW-0762">Sugar transport</keyword>
<feature type="transmembrane region" description="Helical" evidence="7">
    <location>
        <begin position="110"/>
        <end position="128"/>
    </location>
</feature>
<evidence type="ECO:0000313" key="9">
    <source>
        <dbReference type="RefSeq" id="XP_006814499.1"/>
    </source>
</evidence>
<sequence>MEGSQLTVILGAICLSVVSAGLSTAASIYTEYLFKTDRRPFFEQQIQLYLFGVLITGVWATYITKGNPFVVEGNLSVTLLWLLILTIFLGGAGGLLVAAIIKNIDNIAKIYASTIAILVTGVVCWILFPENFQMTVTFVLAICMILASSVLYERAKPKEPDETSNKNGSKPTVLSKENVSLNSAPEHKI</sequence>
<keyword evidence="4 7" id="KW-1133">Transmembrane helix</keyword>
<comment type="subcellular location">
    <subcellularLocation>
        <location evidence="1">Membrane</location>
        <topology evidence="1">Multi-pass membrane protein</topology>
    </subcellularLocation>
</comment>
<evidence type="ECO:0000256" key="5">
    <source>
        <dbReference type="ARBA" id="ARBA00023136"/>
    </source>
</evidence>
<keyword evidence="8" id="KW-1185">Reference proteome</keyword>
<dbReference type="GeneID" id="100377072"/>
<evidence type="ECO:0000256" key="4">
    <source>
        <dbReference type="ARBA" id="ARBA00022989"/>
    </source>
</evidence>
<evidence type="ECO:0000256" key="2">
    <source>
        <dbReference type="ARBA" id="ARBA00022597"/>
    </source>
</evidence>
<evidence type="ECO:0000256" key="7">
    <source>
        <dbReference type="SAM" id="Phobius"/>
    </source>
</evidence>
<keyword evidence="3 7" id="KW-0812">Transmembrane</keyword>
<feature type="compositionally biased region" description="Polar residues" evidence="6">
    <location>
        <begin position="165"/>
        <end position="183"/>
    </location>
</feature>
<proteinExistence type="predicted"/>
<keyword evidence="5 7" id="KW-0472">Membrane</keyword>
<gene>
    <name evidence="9" type="primary">LOC100377072</name>
</gene>
<feature type="transmembrane region" description="Helical" evidence="7">
    <location>
        <begin position="46"/>
        <end position="63"/>
    </location>
</feature>
<accession>A0ABM0M3A8</accession>
<dbReference type="PANTHER" id="PTHR10231">
    <property type="entry name" value="NUCLEOTIDE-SUGAR TRANSMEMBRANE TRANSPORTER"/>
    <property type="match status" value="1"/>
</dbReference>
<feature type="transmembrane region" description="Helical" evidence="7">
    <location>
        <begin position="134"/>
        <end position="152"/>
    </location>
</feature>
<name>A0ABM0M3A8_SACKO</name>
<dbReference type="RefSeq" id="XP_006814499.1">
    <property type="nucleotide sequence ID" value="XM_006814436.1"/>
</dbReference>
<feature type="transmembrane region" description="Helical" evidence="7">
    <location>
        <begin position="75"/>
        <end position="98"/>
    </location>
</feature>
<keyword evidence="2" id="KW-0813">Transport</keyword>